<keyword evidence="3" id="KW-0808">Transferase</keyword>
<name>A0A1B8Q9X4_9GAMM</name>
<dbReference type="PANTHER" id="PTHR43685:SF5">
    <property type="entry name" value="GLYCOSYLTRANSFERASE EPSE-RELATED"/>
    <property type="match status" value="1"/>
</dbReference>
<dbReference type="EMBL" id="LZMZ01000037">
    <property type="protein sequence ID" value="OBX75864.1"/>
    <property type="molecule type" value="Genomic_DNA"/>
</dbReference>
<dbReference type="InterPro" id="IPR050834">
    <property type="entry name" value="Glycosyltransf_2"/>
</dbReference>
<keyword evidence="2" id="KW-0328">Glycosyltransferase</keyword>
<evidence type="ECO:0000256" key="3">
    <source>
        <dbReference type="ARBA" id="ARBA00022679"/>
    </source>
</evidence>
<sequence length="299" mass="33140">MWHARGWRKWANGGQWVKFSVLLSLYAAEQAAYLAQCLASLVTQTLAADEVVLVLDGEVGADLHAVIAEYQPRLPLVIVPLACNVGLGRALQHGLAACTHDWVLRMDTDDICVPTRFAQQVAFINAQPDISVLGGQVLEFAGGWPPTDATAQTLKTVPLCHADIARYAKSRNPINHMTVALHKPTVLAVGGYRHAPLYEDYDLWVRLLLAGARFANLPNVLVYARAGAAMYQRRGGWQYARLEWQMQHAFYRQGFVGWQQVAKNLAVRVPVRLLPNALRAWVYGTILRQRARSTPPTAG</sequence>
<gene>
    <name evidence="5" type="ORF">A9308_09605</name>
</gene>
<dbReference type="RefSeq" id="WP_067238185.1">
    <property type="nucleotide sequence ID" value="NZ_LZMZ01000037.1"/>
</dbReference>
<dbReference type="OrthoDB" id="9801954at2"/>
<evidence type="ECO:0000313" key="5">
    <source>
        <dbReference type="EMBL" id="OBX75864.1"/>
    </source>
</evidence>
<dbReference type="STRING" id="34059.A9308_09605"/>
<evidence type="ECO:0000313" key="6">
    <source>
        <dbReference type="Proteomes" id="UP000092508"/>
    </source>
</evidence>
<accession>A0A1B8Q9X4</accession>
<evidence type="ECO:0000256" key="2">
    <source>
        <dbReference type="ARBA" id="ARBA00022676"/>
    </source>
</evidence>
<organism evidence="5 6">
    <name type="scientific">Faucicola atlantae</name>
    <dbReference type="NCBI Taxonomy" id="34059"/>
    <lineage>
        <taxon>Bacteria</taxon>
        <taxon>Pseudomonadati</taxon>
        <taxon>Pseudomonadota</taxon>
        <taxon>Gammaproteobacteria</taxon>
        <taxon>Moraxellales</taxon>
        <taxon>Moraxellaceae</taxon>
        <taxon>Faucicola</taxon>
    </lineage>
</organism>
<evidence type="ECO:0000259" key="4">
    <source>
        <dbReference type="Pfam" id="PF00535"/>
    </source>
</evidence>
<dbReference type="Proteomes" id="UP000092508">
    <property type="component" value="Unassembled WGS sequence"/>
</dbReference>
<dbReference type="InterPro" id="IPR029044">
    <property type="entry name" value="Nucleotide-diphossugar_trans"/>
</dbReference>
<dbReference type="Pfam" id="PF00535">
    <property type="entry name" value="Glycos_transf_2"/>
    <property type="match status" value="1"/>
</dbReference>
<dbReference type="Gene3D" id="3.90.550.10">
    <property type="entry name" value="Spore Coat Polysaccharide Biosynthesis Protein SpsA, Chain A"/>
    <property type="match status" value="1"/>
</dbReference>
<proteinExistence type="inferred from homology"/>
<evidence type="ECO:0000256" key="1">
    <source>
        <dbReference type="ARBA" id="ARBA00006739"/>
    </source>
</evidence>
<comment type="caution">
    <text evidence="5">The sequence shown here is derived from an EMBL/GenBank/DDBJ whole genome shotgun (WGS) entry which is preliminary data.</text>
</comment>
<dbReference type="SUPFAM" id="SSF53448">
    <property type="entry name" value="Nucleotide-diphospho-sugar transferases"/>
    <property type="match status" value="1"/>
</dbReference>
<dbReference type="GO" id="GO:0016757">
    <property type="term" value="F:glycosyltransferase activity"/>
    <property type="evidence" value="ECO:0007669"/>
    <property type="project" value="UniProtKB-KW"/>
</dbReference>
<dbReference type="AlphaFoldDB" id="A0A1B8Q9X4"/>
<dbReference type="PANTHER" id="PTHR43685">
    <property type="entry name" value="GLYCOSYLTRANSFERASE"/>
    <property type="match status" value="1"/>
</dbReference>
<comment type="similarity">
    <text evidence="1">Belongs to the glycosyltransferase 2 family.</text>
</comment>
<dbReference type="InterPro" id="IPR001173">
    <property type="entry name" value="Glyco_trans_2-like"/>
</dbReference>
<protein>
    <submittedName>
        <fullName evidence="5">Amylovoran biosynthesis protein AmsE</fullName>
    </submittedName>
</protein>
<feature type="domain" description="Glycosyltransferase 2-like" evidence="4">
    <location>
        <begin position="21"/>
        <end position="146"/>
    </location>
</feature>
<reference evidence="5 6" key="1">
    <citation type="submission" date="2016-06" db="EMBL/GenBank/DDBJ databases">
        <title>Draft genome of Moraxella atlantae CCUG 66109.</title>
        <authorList>
            <person name="Salva-Serra F."/>
            <person name="Engstrom-Jakobsson H."/>
            <person name="Thorell K."/>
            <person name="Gonzales-Siles L."/>
            <person name="Karlsson R."/>
            <person name="Boulund F."/>
            <person name="Engstrand L."/>
            <person name="Kristiansson E."/>
            <person name="Moore E."/>
        </authorList>
    </citation>
    <scope>NUCLEOTIDE SEQUENCE [LARGE SCALE GENOMIC DNA]</scope>
    <source>
        <strain evidence="5 6">CCUG 66109</strain>
    </source>
</reference>